<feature type="binding site" evidence="5">
    <location>
        <position position="187"/>
    </location>
    <ligand>
        <name>Ca(2+)</name>
        <dbReference type="ChEBI" id="CHEBI:29108"/>
    </ligand>
</feature>
<evidence type="ECO:0000256" key="4">
    <source>
        <dbReference type="PIRSR" id="PIRSR001227-1"/>
    </source>
</evidence>
<keyword evidence="5" id="KW-0106">Calcium</keyword>
<sequence>MRLFLQILGGVLGLLLAVLIAVLLFVFVVTRPKTSGVSSVRGLSGEVTITRDRSGIPHIHARQSDADAFYALGFVHAQDRLWQMEFQRRIAQGRLSEVLGSAALEQDKFLRTWGFYRAAQSALPALSSRSRGLLSAYTAGVNAAIGEDRLPLEFRLLRFRPEPWTDVDSIAWQKLMAFDLGGNWQEELSAQHVAEKLGPQEIPTLFPPYPHDGPTILSERDRPQSGPAPQKGGRTALSSQTREALAAQLQVVASLGFFGAPDKGSNNWVVSGRFTRSGKPLLADDPHLSLQAPMLWYLAELRGPGLHTIGATIPGLPGVVIGRNDRIAWGVTNTNPDVQDLFIEGEDAELSERREVIKVKGQQDVVLTVLESPRGPIISGVGGVRRERVALSWTALQEGDTTMDAFVGLNYARNWQDFVTSLRAYVAPMQNFVYADVDGNIGYYAPGRVPLREGWDGRQPVPAGGPQRWRGFIPFEALPHVYNPASGMIVTANNKVTPDGDPYPLADPSNWAAPYRAQRILELLRSKPKLDLPDMAAVQNDTLSLLWRDLKPALLATVPSNTPSRQALQILRDWDGRHTPDSVASTIFAAWYSRLAAMPNDDLEQDGYWNNPVFIAQQLRSGGKYCANRAQEIRSCAELLSTTLASSTKALSEELGTDLGMWRWERVHRTRSNHGALGGVKPLGWIWNRSVSAPGGLFTVNVGGYDLASLRQTHGASYRQLIDLAEPDNSRFVGSLGQAGNPMSPHYADQQELWRSGAYLPMSTRPQDWGAIRVLTLTPRR</sequence>
<gene>
    <name evidence="8" type="ordered locus">Deipe_1947</name>
</gene>
<keyword evidence="9" id="KW-1185">Reference proteome</keyword>
<dbReference type="Proteomes" id="UP000010467">
    <property type="component" value="Chromosome"/>
</dbReference>
<feature type="active site" description="Nucleophile" evidence="4">
    <location>
        <position position="265"/>
    </location>
</feature>
<dbReference type="EMBL" id="CP003382">
    <property type="protein sequence ID" value="AFZ67450.1"/>
    <property type="molecule type" value="Genomic_DNA"/>
</dbReference>
<dbReference type="PATRIC" id="fig|937777.3.peg.1951"/>
<dbReference type="InterPro" id="IPR043146">
    <property type="entry name" value="Penicillin_amidase_N_B-knob"/>
</dbReference>
<comment type="similarity">
    <text evidence="1">Belongs to the peptidase S45 family.</text>
</comment>
<keyword evidence="7" id="KW-0812">Transmembrane</keyword>
<dbReference type="RefSeq" id="WP_015235755.1">
    <property type="nucleotide sequence ID" value="NC_019793.1"/>
</dbReference>
<reference evidence="9" key="1">
    <citation type="submission" date="2012-03" db="EMBL/GenBank/DDBJ databases">
        <title>Complete sequence of chromosome of Deinococcus peraridilitoris DSM 19664.</title>
        <authorList>
            <person name="Lucas S."/>
            <person name="Copeland A."/>
            <person name="Lapidus A."/>
            <person name="Glavina del Rio T."/>
            <person name="Dalin E."/>
            <person name="Tice H."/>
            <person name="Bruce D."/>
            <person name="Goodwin L."/>
            <person name="Pitluck S."/>
            <person name="Peters L."/>
            <person name="Mikhailova N."/>
            <person name="Lu M."/>
            <person name="Kyrpides N."/>
            <person name="Mavromatis K."/>
            <person name="Ivanova N."/>
            <person name="Brettin T."/>
            <person name="Detter J.C."/>
            <person name="Han C."/>
            <person name="Larimer F."/>
            <person name="Land M."/>
            <person name="Hauser L."/>
            <person name="Markowitz V."/>
            <person name="Cheng J.-F."/>
            <person name="Hugenholtz P."/>
            <person name="Woyke T."/>
            <person name="Wu D."/>
            <person name="Pukall R."/>
            <person name="Steenblock K."/>
            <person name="Brambilla E."/>
            <person name="Klenk H.-P."/>
            <person name="Eisen J.A."/>
        </authorList>
    </citation>
    <scope>NUCLEOTIDE SEQUENCE [LARGE SCALE GENOMIC DNA]</scope>
    <source>
        <strain evidence="9">DSM 19664 / LMG 22246 / CIP 109416 / KR-200</strain>
    </source>
</reference>
<name>L0A361_DEIPD</name>
<feature type="region of interest" description="Disordered" evidence="6">
    <location>
        <begin position="204"/>
        <end position="240"/>
    </location>
</feature>
<dbReference type="GO" id="GO:0046872">
    <property type="term" value="F:metal ion binding"/>
    <property type="evidence" value="ECO:0007669"/>
    <property type="project" value="UniProtKB-KW"/>
</dbReference>
<proteinExistence type="inferred from homology"/>
<dbReference type="Gene3D" id="1.10.1400.10">
    <property type="match status" value="1"/>
</dbReference>
<organism evidence="8 9">
    <name type="scientific">Deinococcus peraridilitoris (strain DSM 19664 / LMG 22246 / CIP 109416 / KR-200)</name>
    <dbReference type="NCBI Taxonomy" id="937777"/>
    <lineage>
        <taxon>Bacteria</taxon>
        <taxon>Thermotogati</taxon>
        <taxon>Deinococcota</taxon>
        <taxon>Deinococci</taxon>
        <taxon>Deinococcales</taxon>
        <taxon>Deinococcaceae</taxon>
        <taxon>Deinococcus</taxon>
    </lineage>
</organism>
<feature type="transmembrane region" description="Helical" evidence="7">
    <location>
        <begin position="7"/>
        <end position="29"/>
    </location>
</feature>
<keyword evidence="7" id="KW-1133">Transmembrane helix</keyword>
<dbReference type="InterPro" id="IPR029055">
    <property type="entry name" value="Ntn_hydrolases_N"/>
</dbReference>
<feature type="binding site" evidence="5">
    <location>
        <position position="337"/>
    </location>
    <ligand>
        <name>Ca(2+)</name>
        <dbReference type="ChEBI" id="CHEBI:29108"/>
    </ligand>
</feature>
<keyword evidence="5" id="KW-0479">Metal-binding</keyword>
<dbReference type="Pfam" id="PF01804">
    <property type="entry name" value="Penicil_amidase"/>
    <property type="match status" value="1"/>
</dbReference>
<evidence type="ECO:0000313" key="9">
    <source>
        <dbReference type="Proteomes" id="UP000010467"/>
    </source>
</evidence>
<evidence type="ECO:0000256" key="5">
    <source>
        <dbReference type="PIRSR" id="PIRSR001227-2"/>
    </source>
</evidence>
<dbReference type="OrthoDB" id="9759796at2"/>
<protein>
    <submittedName>
        <fullName evidence="8">Penicilin amidase</fullName>
    </submittedName>
</protein>
<keyword evidence="7" id="KW-0472">Membrane</keyword>
<dbReference type="MEROPS" id="S45.003"/>
<dbReference type="KEGG" id="dpd:Deipe_1947"/>
<evidence type="ECO:0000256" key="7">
    <source>
        <dbReference type="SAM" id="Phobius"/>
    </source>
</evidence>
<dbReference type="Gene3D" id="3.60.20.10">
    <property type="entry name" value="Glutamine Phosphoribosylpyrophosphate, subunit 1, domain 1"/>
    <property type="match status" value="1"/>
</dbReference>
<evidence type="ECO:0000256" key="2">
    <source>
        <dbReference type="ARBA" id="ARBA00022801"/>
    </source>
</evidence>
<evidence type="ECO:0000256" key="1">
    <source>
        <dbReference type="ARBA" id="ARBA00006586"/>
    </source>
</evidence>
<dbReference type="InterPro" id="IPR002692">
    <property type="entry name" value="S45"/>
</dbReference>
<keyword evidence="2" id="KW-0378">Hydrolase</keyword>
<dbReference type="InterPro" id="IPR023343">
    <property type="entry name" value="Penicillin_amidase_dom1"/>
</dbReference>
<dbReference type="InterPro" id="IPR014395">
    <property type="entry name" value="Pen/GL7ACA/AHL_acylase"/>
</dbReference>
<dbReference type="CDD" id="cd03747">
    <property type="entry name" value="Ntn_PGA_like"/>
    <property type="match status" value="1"/>
</dbReference>
<keyword evidence="3" id="KW-0865">Zymogen</keyword>
<feature type="binding site" evidence="5">
    <location>
        <position position="340"/>
    </location>
    <ligand>
        <name>Ca(2+)</name>
        <dbReference type="ChEBI" id="CHEBI:29108"/>
    </ligand>
</feature>
<dbReference type="PANTHER" id="PTHR34218">
    <property type="entry name" value="PEPTIDASE S45 PENICILLIN AMIDASE"/>
    <property type="match status" value="1"/>
</dbReference>
<dbReference type="SUPFAM" id="SSF56235">
    <property type="entry name" value="N-terminal nucleophile aminohydrolases (Ntn hydrolases)"/>
    <property type="match status" value="1"/>
</dbReference>
<dbReference type="Gene3D" id="2.30.120.10">
    <property type="match status" value="1"/>
</dbReference>
<evidence type="ECO:0000256" key="3">
    <source>
        <dbReference type="ARBA" id="ARBA00023145"/>
    </source>
</evidence>
<dbReference type="STRING" id="937777.Deipe_1947"/>
<accession>L0A361</accession>
<dbReference type="PANTHER" id="PTHR34218:SF4">
    <property type="entry name" value="ACYL-HOMOSERINE LACTONE ACYLASE QUIP"/>
    <property type="match status" value="1"/>
</dbReference>
<evidence type="ECO:0000256" key="6">
    <source>
        <dbReference type="SAM" id="MobiDB-lite"/>
    </source>
</evidence>
<evidence type="ECO:0000313" key="8">
    <source>
        <dbReference type="EMBL" id="AFZ67450.1"/>
    </source>
</evidence>
<dbReference type="eggNOG" id="COG2366">
    <property type="taxonomic scope" value="Bacteria"/>
</dbReference>
<dbReference type="InterPro" id="IPR043147">
    <property type="entry name" value="Penicillin_amidase_A-knob"/>
</dbReference>
<dbReference type="Gene3D" id="1.10.439.10">
    <property type="entry name" value="Penicillin Amidohydrolase, domain 1"/>
    <property type="match status" value="1"/>
</dbReference>
<dbReference type="AlphaFoldDB" id="L0A361"/>
<comment type="cofactor">
    <cofactor evidence="5">
        <name>Ca(2+)</name>
        <dbReference type="ChEBI" id="CHEBI:29108"/>
    </cofactor>
    <text evidence="5">Binds 1 Ca(2+) ion per dimer.</text>
</comment>
<dbReference type="PIRSF" id="PIRSF001227">
    <property type="entry name" value="Pen_acylase"/>
    <property type="match status" value="1"/>
</dbReference>
<dbReference type="HOGENOM" id="CLU_011790_0_1_0"/>
<dbReference type="GO" id="GO:0016811">
    <property type="term" value="F:hydrolase activity, acting on carbon-nitrogen (but not peptide) bonds, in linear amides"/>
    <property type="evidence" value="ECO:0007669"/>
    <property type="project" value="InterPro"/>
</dbReference>
<dbReference type="GO" id="GO:0017000">
    <property type="term" value="P:antibiotic biosynthetic process"/>
    <property type="evidence" value="ECO:0007669"/>
    <property type="project" value="InterPro"/>
</dbReference>